<dbReference type="PANTHER" id="PTHR43711:SF1">
    <property type="entry name" value="HISTIDINE KINASE 1"/>
    <property type="match status" value="1"/>
</dbReference>
<dbReference type="Gene3D" id="1.10.287.130">
    <property type="match status" value="1"/>
</dbReference>
<dbReference type="GO" id="GO:0005886">
    <property type="term" value="C:plasma membrane"/>
    <property type="evidence" value="ECO:0007669"/>
    <property type="project" value="UniProtKB-SubCell"/>
</dbReference>
<organism evidence="14 15">
    <name type="scientific">Nitrosopumilus adriaticus</name>
    <dbReference type="NCBI Taxonomy" id="1580092"/>
    <lineage>
        <taxon>Archaea</taxon>
        <taxon>Nitrososphaerota</taxon>
        <taxon>Nitrososphaeria</taxon>
        <taxon>Nitrosopumilales</taxon>
        <taxon>Nitrosopumilaceae</taxon>
        <taxon>Nitrosopumilus</taxon>
    </lineage>
</organism>
<keyword evidence="11 12" id="KW-0472">Membrane</keyword>
<comment type="catalytic activity">
    <reaction evidence="1">
        <text>ATP + protein L-histidine = ADP + protein N-phospho-L-histidine.</text>
        <dbReference type="EC" id="2.7.13.3"/>
    </reaction>
</comment>
<comment type="subcellular location">
    <subcellularLocation>
        <location evidence="2">Cell membrane</location>
    </subcellularLocation>
</comment>
<dbReference type="SMART" id="SM00387">
    <property type="entry name" value="HATPase_c"/>
    <property type="match status" value="1"/>
</dbReference>
<evidence type="ECO:0000313" key="15">
    <source>
        <dbReference type="Proteomes" id="UP000032408"/>
    </source>
</evidence>
<keyword evidence="9" id="KW-0067">ATP-binding</keyword>
<evidence type="ECO:0000256" key="6">
    <source>
        <dbReference type="ARBA" id="ARBA00022679"/>
    </source>
</evidence>
<evidence type="ECO:0000256" key="11">
    <source>
        <dbReference type="ARBA" id="ARBA00023136"/>
    </source>
</evidence>
<dbReference type="InterPro" id="IPR036097">
    <property type="entry name" value="HisK_dim/P_sf"/>
</dbReference>
<dbReference type="PANTHER" id="PTHR43711">
    <property type="entry name" value="TWO-COMPONENT HISTIDINE KINASE"/>
    <property type="match status" value="1"/>
</dbReference>
<dbReference type="CDD" id="cd00082">
    <property type="entry name" value="HisKA"/>
    <property type="match status" value="1"/>
</dbReference>
<dbReference type="InterPro" id="IPR036890">
    <property type="entry name" value="HATPase_C_sf"/>
</dbReference>
<dbReference type="GO" id="GO:0000155">
    <property type="term" value="F:phosphorelay sensor kinase activity"/>
    <property type="evidence" value="ECO:0007669"/>
    <property type="project" value="InterPro"/>
</dbReference>
<evidence type="ECO:0000256" key="3">
    <source>
        <dbReference type="ARBA" id="ARBA00012438"/>
    </source>
</evidence>
<evidence type="ECO:0000256" key="7">
    <source>
        <dbReference type="ARBA" id="ARBA00022741"/>
    </source>
</evidence>
<dbReference type="SUPFAM" id="SSF55874">
    <property type="entry name" value="ATPase domain of HSP90 chaperone/DNA topoisomerase II/histidine kinase"/>
    <property type="match status" value="1"/>
</dbReference>
<dbReference type="Pfam" id="PF02518">
    <property type="entry name" value="HATPase_c"/>
    <property type="match status" value="1"/>
</dbReference>
<keyword evidence="6 14" id="KW-0808">Transferase</keyword>
<reference evidence="14 15" key="2">
    <citation type="journal article" date="2016" name="ISME J.">
        <title>Physiological and genomic characterization of two novel marine thaumarchaeal strains indicates niche differentiation.</title>
        <authorList>
            <person name="Bayer B."/>
            <person name="Vojvoda J."/>
            <person name="Offre P."/>
            <person name="Alves R.J."/>
            <person name="Elisabeth N.H."/>
            <person name="Garcia J.A."/>
            <person name="Volland J.M."/>
            <person name="Srivastava A."/>
            <person name="Schleper C."/>
            <person name="Herndl G.J."/>
        </authorList>
    </citation>
    <scope>NUCLEOTIDE SEQUENCE [LARGE SCALE GENOMIC DNA]</scope>
    <source>
        <strain evidence="14 15">NF5</strain>
    </source>
</reference>
<evidence type="ECO:0000256" key="2">
    <source>
        <dbReference type="ARBA" id="ARBA00004236"/>
    </source>
</evidence>
<dbReference type="EC" id="2.7.13.3" evidence="3"/>
<dbReference type="SMART" id="SM00388">
    <property type="entry name" value="HisKA"/>
    <property type="match status" value="1"/>
</dbReference>
<dbReference type="InterPro" id="IPR005467">
    <property type="entry name" value="His_kinase_dom"/>
</dbReference>
<keyword evidence="8 14" id="KW-0418">Kinase</keyword>
<dbReference type="InterPro" id="IPR021424">
    <property type="entry name" value="PorA"/>
</dbReference>
<keyword evidence="12" id="KW-1133">Transmembrane helix</keyword>
<evidence type="ECO:0000256" key="4">
    <source>
        <dbReference type="ARBA" id="ARBA00022475"/>
    </source>
</evidence>
<evidence type="ECO:0000256" key="1">
    <source>
        <dbReference type="ARBA" id="ARBA00000085"/>
    </source>
</evidence>
<evidence type="ECO:0000256" key="10">
    <source>
        <dbReference type="ARBA" id="ARBA00023012"/>
    </source>
</evidence>
<dbReference type="InterPro" id="IPR003661">
    <property type="entry name" value="HisK_dim/P_dom"/>
</dbReference>
<dbReference type="Gene3D" id="3.30.565.10">
    <property type="entry name" value="Histidine kinase-like ATPase, C-terminal domain"/>
    <property type="match status" value="1"/>
</dbReference>
<keyword evidence="7" id="KW-0547">Nucleotide-binding</keyword>
<proteinExistence type="predicted"/>
<dbReference type="InterPro" id="IPR003594">
    <property type="entry name" value="HATPase_dom"/>
</dbReference>
<accession>A0A0D5C3L6</accession>
<gene>
    <name evidence="14" type="ORF">NADRNF5_1610</name>
</gene>
<keyword evidence="4" id="KW-1003">Cell membrane</keyword>
<protein>
    <recommendedName>
        <fullName evidence="3">histidine kinase</fullName>
        <ecNumber evidence="3">2.7.13.3</ecNumber>
    </recommendedName>
</protein>
<dbReference type="Proteomes" id="UP000032408">
    <property type="component" value="Chromosome"/>
</dbReference>
<dbReference type="SUPFAM" id="SSF47384">
    <property type="entry name" value="Homodimeric domain of signal transducing histidine kinase"/>
    <property type="match status" value="1"/>
</dbReference>
<dbReference type="PROSITE" id="PS50109">
    <property type="entry name" value="HIS_KIN"/>
    <property type="match status" value="1"/>
</dbReference>
<keyword evidence="15" id="KW-1185">Reference proteome</keyword>
<evidence type="ECO:0000256" key="12">
    <source>
        <dbReference type="SAM" id="Phobius"/>
    </source>
</evidence>
<feature type="domain" description="Histidine kinase" evidence="13">
    <location>
        <begin position="302"/>
        <end position="522"/>
    </location>
</feature>
<evidence type="ECO:0000256" key="8">
    <source>
        <dbReference type="ARBA" id="ARBA00022777"/>
    </source>
</evidence>
<feature type="transmembrane region" description="Helical" evidence="12">
    <location>
        <begin position="243"/>
        <end position="265"/>
    </location>
</feature>
<keyword evidence="10" id="KW-0902">Two-component regulatory system</keyword>
<evidence type="ECO:0000313" key="14">
    <source>
        <dbReference type="EMBL" id="AJW71291.1"/>
    </source>
</evidence>
<dbReference type="PRINTS" id="PR00344">
    <property type="entry name" value="BCTRLSENSOR"/>
</dbReference>
<dbReference type="HOGENOM" id="CLU_539295_0_0_2"/>
<reference evidence="15" key="1">
    <citation type="submission" date="2015-03" db="EMBL/GenBank/DDBJ databases">
        <title>Characterization of two novel Thaumarchaeota isolated from the Northern Adriatic Sea.</title>
        <authorList>
            <person name="Bayer B."/>
            <person name="Vojvoda J."/>
            <person name="Offre P."/>
            <person name="Srivastava A."/>
            <person name="Elisabeth N."/>
            <person name="Garcia J.A.L."/>
            <person name="Schleper C."/>
            <person name="Herndl G.J."/>
        </authorList>
    </citation>
    <scope>NUCLEOTIDE SEQUENCE [LARGE SCALE GENOMIC DNA]</scope>
    <source>
        <strain evidence="15">NF5</strain>
    </source>
</reference>
<keyword evidence="5" id="KW-0597">Phosphoprotein</keyword>
<name>A0A0D5C3L6_9ARCH</name>
<keyword evidence="12" id="KW-0812">Transmembrane</keyword>
<sequence>MNKGVYGLPIGISFLFLVVAWFYLVIPELESIPSDYSYYEEQIGTNRLSEKIGGPLSEPFVHHNIHTLTLIDDLGENVVLESNLVATTDDGTKFLDERKTYEVNKKLRTNSVSHEGFFTFPPHTQKQDYFMTFPLAFTDALFSFDGVDVKHGVEVFRFNCISQPYDITNAIPKFENQPIFSYYTCTIWVEPITGKHIDFQLNWESYYEFDSKKILVEQGGKETTDEYVSILVSDVNRVKTSYIFYEQIMPLFFLFVSVFAFLIYFRTRSKGVEEVQKENIILSKNIEELHQIDKMKEEFLSMISHELKTPLTPITLLASALKDEKIMGKLSPKQFDAVDRILRSSKEIAQLIEDMFDAYKLDLKNITYVNDEFKISELLNEVTQSYEETCSQNGIKLINTAHETGKMIGDTKRIKQVLNNMLNNSIDFVPKIGGEIVINASLQNNSIVFSVRDNGIGISKENQERLFSKFYQVDTSVTRKHGGSGLGLTICHGLVTGMGGKIWVESDLGRGTTFYFSLPKNPNDVKN</sequence>
<dbReference type="STRING" id="1580092.NADRNF5_1610"/>
<dbReference type="KEGG" id="nin:NADRNF5_1610"/>
<dbReference type="FunFam" id="3.30.565.10:FF:000023">
    <property type="entry name" value="PAS domain-containing sensor histidine kinase"/>
    <property type="match status" value="1"/>
</dbReference>
<dbReference type="InterPro" id="IPR004358">
    <property type="entry name" value="Sig_transdc_His_kin-like_C"/>
</dbReference>
<feature type="transmembrane region" description="Helical" evidence="12">
    <location>
        <begin position="6"/>
        <end position="26"/>
    </location>
</feature>
<dbReference type="Pfam" id="PF11271">
    <property type="entry name" value="PorA"/>
    <property type="match status" value="1"/>
</dbReference>
<dbReference type="InterPro" id="IPR050736">
    <property type="entry name" value="Sensor_HK_Regulatory"/>
</dbReference>
<evidence type="ECO:0000256" key="5">
    <source>
        <dbReference type="ARBA" id="ARBA00022553"/>
    </source>
</evidence>
<dbReference type="AlphaFoldDB" id="A0A0D5C3L6"/>
<dbReference type="Pfam" id="PF00512">
    <property type="entry name" value="HisKA"/>
    <property type="match status" value="1"/>
</dbReference>
<dbReference type="EMBL" id="CP011070">
    <property type="protein sequence ID" value="AJW71291.1"/>
    <property type="molecule type" value="Genomic_DNA"/>
</dbReference>
<dbReference type="GO" id="GO:0005524">
    <property type="term" value="F:ATP binding"/>
    <property type="evidence" value="ECO:0007669"/>
    <property type="project" value="UniProtKB-KW"/>
</dbReference>
<dbReference type="CDD" id="cd16922">
    <property type="entry name" value="HATPase_EvgS-ArcB-TorS-like"/>
    <property type="match status" value="1"/>
</dbReference>
<evidence type="ECO:0000256" key="9">
    <source>
        <dbReference type="ARBA" id="ARBA00022840"/>
    </source>
</evidence>
<evidence type="ECO:0000259" key="13">
    <source>
        <dbReference type="PROSITE" id="PS50109"/>
    </source>
</evidence>